<name>A0ABX3CNA4_9BACI</name>
<evidence type="ECO:0000313" key="11">
    <source>
        <dbReference type="EMBL" id="OHX45305.1"/>
    </source>
</evidence>
<evidence type="ECO:0000256" key="3">
    <source>
        <dbReference type="ARBA" id="ARBA00023136"/>
    </source>
</evidence>
<keyword evidence="12" id="KW-1185">Reference proteome</keyword>
<evidence type="ECO:0000256" key="6">
    <source>
        <dbReference type="PROSITE-ProRule" id="PRU00284"/>
    </source>
</evidence>
<evidence type="ECO:0000259" key="10">
    <source>
        <dbReference type="PROSITE" id="PS50885"/>
    </source>
</evidence>
<dbReference type="PANTHER" id="PTHR32089:SF112">
    <property type="entry name" value="LYSOZYME-LIKE PROTEIN-RELATED"/>
    <property type="match status" value="1"/>
</dbReference>
<comment type="subcellular location">
    <subcellularLocation>
        <location evidence="1">Cell membrane</location>
    </subcellularLocation>
</comment>
<dbReference type="Pfam" id="PF00672">
    <property type="entry name" value="HAMP"/>
    <property type="match status" value="1"/>
</dbReference>
<evidence type="ECO:0000256" key="7">
    <source>
        <dbReference type="SAM" id="MobiDB-lite"/>
    </source>
</evidence>
<evidence type="ECO:0000256" key="4">
    <source>
        <dbReference type="ARBA" id="ARBA00023224"/>
    </source>
</evidence>
<reference evidence="11 12" key="1">
    <citation type="submission" date="2016-07" db="EMBL/GenBank/DDBJ databases">
        <title>Bacillus oceanisediminis whole genome.</title>
        <authorList>
            <person name="Pal Y."/>
            <person name="Verma A."/>
            <person name="Mual P."/>
            <person name="Srinivasan K."/>
        </authorList>
    </citation>
    <scope>NUCLEOTIDE SEQUENCE [LARGE SCALE GENOMIC DNA]</scope>
    <source>
        <strain evidence="11 12">Bhandara28</strain>
    </source>
</reference>
<gene>
    <name evidence="11" type="ORF">BBV17_23690</name>
</gene>
<feature type="compositionally biased region" description="Low complexity" evidence="7">
    <location>
        <begin position="522"/>
        <end position="542"/>
    </location>
</feature>
<protein>
    <submittedName>
        <fullName evidence="11">Chemotaxis protein</fullName>
    </submittedName>
</protein>
<keyword evidence="2" id="KW-1003">Cell membrane</keyword>
<evidence type="ECO:0000256" key="2">
    <source>
        <dbReference type="ARBA" id="ARBA00022475"/>
    </source>
</evidence>
<dbReference type="CDD" id="cd11386">
    <property type="entry name" value="MCP_signal"/>
    <property type="match status" value="1"/>
</dbReference>
<dbReference type="PRINTS" id="PR00260">
    <property type="entry name" value="CHEMTRNSDUCR"/>
</dbReference>
<dbReference type="InterPro" id="IPR004089">
    <property type="entry name" value="MCPsignal_dom"/>
</dbReference>
<dbReference type="PROSITE" id="PS50885">
    <property type="entry name" value="HAMP"/>
    <property type="match status" value="1"/>
</dbReference>
<organism evidence="11 12">
    <name type="scientific">Cytobacillus oceanisediminis</name>
    <dbReference type="NCBI Taxonomy" id="665099"/>
    <lineage>
        <taxon>Bacteria</taxon>
        <taxon>Bacillati</taxon>
        <taxon>Bacillota</taxon>
        <taxon>Bacilli</taxon>
        <taxon>Bacillales</taxon>
        <taxon>Bacillaceae</taxon>
        <taxon>Cytobacillus</taxon>
    </lineage>
</organism>
<dbReference type="SMART" id="SM00304">
    <property type="entry name" value="HAMP"/>
    <property type="match status" value="1"/>
</dbReference>
<feature type="transmembrane region" description="Helical" evidence="8">
    <location>
        <begin position="186"/>
        <end position="207"/>
    </location>
</feature>
<dbReference type="SMART" id="SM00283">
    <property type="entry name" value="MA"/>
    <property type="match status" value="1"/>
</dbReference>
<dbReference type="SUPFAM" id="SSF58104">
    <property type="entry name" value="Methyl-accepting chemotaxis protein (MCP) signaling domain"/>
    <property type="match status" value="1"/>
</dbReference>
<dbReference type="EMBL" id="MBRJ01000036">
    <property type="protein sequence ID" value="OHX45305.1"/>
    <property type="molecule type" value="Genomic_DNA"/>
</dbReference>
<dbReference type="Pfam" id="PF00015">
    <property type="entry name" value="MCPsignal"/>
    <property type="match status" value="1"/>
</dbReference>
<dbReference type="InterPro" id="IPR004090">
    <property type="entry name" value="Chemotax_Me-accpt_rcpt"/>
</dbReference>
<accession>A0ABX3CNA4</accession>
<keyword evidence="3 8" id="KW-0472">Membrane</keyword>
<dbReference type="Proteomes" id="UP000180194">
    <property type="component" value="Unassembled WGS sequence"/>
</dbReference>
<dbReference type="Gene3D" id="1.10.287.950">
    <property type="entry name" value="Methyl-accepting chemotaxis protein"/>
    <property type="match status" value="1"/>
</dbReference>
<dbReference type="InterPro" id="IPR003660">
    <property type="entry name" value="HAMP_dom"/>
</dbReference>
<sequence>MMKKLRDIKIGWKYGGALLIVFILFGIAAAIVLGLVRDIGDNVSALEKRGDRAVQITEMGSITRAKAIRVYEYLYKPDTKYMDEFQDRREQFDDLEAKIREKMDTEEKLDIFDKIVAQDHKLNEIFFRKLVPAMDKGDKEASEQFAEEAGDIQLATVQLLDELENIVNEERAQAVKATKESQLHTFNTLIISMLAAVIIGALITLLISRMVSRNLNEVVSITNRIANGELDVPEIQYKGKDEIGHLAEAVNAMSHNLRMTIQQVYEVSQTVSSQSEELSQSAEEVKAGSQQVASTMQELASGSEAQATHASNLSSFMETFSDNMQEVSSSGEAVFESSRKVIEMTEKGSQLMSASIQQMGIIDTIVQDGVEKMKGLDAQSQEISKLVSVIKDIADQTNLLALNAAIEAARAGEQGRGFAVVADEVRKLAEEVTVSVEDITGIVSSIQNESANVADSLKGGYQEVEKGTSQIKTTGETFTEISTAINEMAGSIQSITEKMETMAGKSQQMGAAIEEIASVSEEAAAGIEQTSASSQQTSSSMEEVSRSSEELSQMAEELNRLVGRFKL</sequence>
<proteinExistence type="inferred from homology"/>
<evidence type="ECO:0000256" key="8">
    <source>
        <dbReference type="SAM" id="Phobius"/>
    </source>
</evidence>
<dbReference type="PROSITE" id="PS50111">
    <property type="entry name" value="CHEMOTAXIS_TRANSDUC_2"/>
    <property type="match status" value="1"/>
</dbReference>
<dbReference type="RefSeq" id="WP_071158399.1">
    <property type="nucleotide sequence ID" value="NZ_JAMAWK010000014.1"/>
</dbReference>
<evidence type="ECO:0000256" key="1">
    <source>
        <dbReference type="ARBA" id="ARBA00004236"/>
    </source>
</evidence>
<comment type="caution">
    <text evidence="11">The sequence shown here is derived from an EMBL/GenBank/DDBJ whole genome shotgun (WGS) entry which is preliminary data.</text>
</comment>
<evidence type="ECO:0000313" key="12">
    <source>
        <dbReference type="Proteomes" id="UP000180194"/>
    </source>
</evidence>
<feature type="region of interest" description="Disordered" evidence="7">
    <location>
        <begin position="275"/>
        <end position="307"/>
    </location>
</feature>
<feature type="domain" description="Methyl-accepting transducer" evidence="9">
    <location>
        <begin position="281"/>
        <end position="531"/>
    </location>
</feature>
<feature type="region of interest" description="Disordered" evidence="7">
    <location>
        <begin position="522"/>
        <end position="552"/>
    </location>
</feature>
<evidence type="ECO:0000256" key="5">
    <source>
        <dbReference type="ARBA" id="ARBA00029447"/>
    </source>
</evidence>
<dbReference type="PANTHER" id="PTHR32089">
    <property type="entry name" value="METHYL-ACCEPTING CHEMOTAXIS PROTEIN MCPB"/>
    <property type="match status" value="1"/>
</dbReference>
<evidence type="ECO:0000259" key="9">
    <source>
        <dbReference type="PROSITE" id="PS50111"/>
    </source>
</evidence>
<keyword evidence="4 6" id="KW-0807">Transducer</keyword>
<keyword evidence="8" id="KW-0812">Transmembrane</keyword>
<comment type="similarity">
    <text evidence="5">Belongs to the methyl-accepting chemotaxis (MCP) protein family.</text>
</comment>
<feature type="transmembrane region" description="Helical" evidence="8">
    <location>
        <begin position="12"/>
        <end position="36"/>
    </location>
</feature>
<feature type="compositionally biased region" description="Polar residues" evidence="7">
    <location>
        <begin position="288"/>
        <end position="307"/>
    </location>
</feature>
<dbReference type="CDD" id="cd06225">
    <property type="entry name" value="HAMP"/>
    <property type="match status" value="1"/>
</dbReference>
<keyword evidence="8" id="KW-1133">Transmembrane helix</keyword>
<feature type="domain" description="HAMP" evidence="10">
    <location>
        <begin position="209"/>
        <end position="262"/>
    </location>
</feature>